<dbReference type="Proteomes" id="UP001305652">
    <property type="component" value="Chromosome"/>
</dbReference>
<gene>
    <name evidence="1" type="ORF">R6Y96_02365</name>
</gene>
<evidence type="ECO:0000313" key="2">
    <source>
        <dbReference type="Proteomes" id="UP001305652"/>
    </source>
</evidence>
<keyword evidence="2" id="KW-1185">Reference proteome</keyword>
<accession>A0AAX4FX90</accession>
<name>A0AAX4FX90_9EURY</name>
<dbReference type="AlphaFoldDB" id="A0AAX4FX90"/>
<organism evidence="1 2">
    <name type="scientific">Methanoculleus receptaculi</name>
    <dbReference type="NCBI Taxonomy" id="394967"/>
    <lineage>
        <taxon>Archaea</taxon>
        <taxon>Methanobacteriati</taxon>
        <taxon>Methanobacteriota</taxon>
        <taxon>Stenosarchaea group</taxon>
        <taxon>Methanomicrobia</taxon>
        <taxon>Methanomicrobiales</taxon>
        <taxon>Methanomicrobiaceae</taxon>
        <taxon>Methanoculleus</taxon>
    </lineage>
</organism>
<proteinExistence type="predicted"/>
<reference evidence="1 2" key="1">
    <citation type="submission" date="2023-10" db="EMBL/GenBank/DDBJ databases">
        <title>The complete genome sequence of Methanoculleus receptaculi DSM 18860.</title>
        <authorList>
            <person name="Lai S.-J."/>
            <person name="You Y.-T."/>
            <person name="Chen S.-C."/>
        </authorList>
    </citation>
    <scope>NUCLEOTIDE SEQUENCE [LARGE SCALE GENOMIC DNA]</scope>
    <source>
        <strain evidence="1 2">DSM 18860</strain>
    </source>
</reference>
<dbReference type="KEGG" id="mrc:R6Y96_02365"/>
<sequence length="222" mass="24874">MVYESGPTSSSLEEVLLALEDWLTRRYRLEYVPAHRRSARQSRRLRRIRGWRRATARMIDEVYRVRQQTIPRIEHETGYAFRSPETLPWILVDPSASRLFSGILAGFEEGALPVRANDLARLANTSTGIQALALIGDVTLRLKILPGRRVGSEELAALCDRWSLYENLIGGGNHRRPAGETLEQEKAALAMAVLGLIYTECGDDALRPLVPLLNRLGAVLST</sequence>
<dbReference type="RefSeq" id="WP_318621921.1">
    <property type="nucleotide sequence ID" value="NZ_CP137642.1"/>
</dbReference>
<dbReference type="EMBL" id="CP137642">
    <property type="protein sequence ID" value="WOX58113.1"/>
    <property type="molecule type" value="Genomic_DNA"/>
</dbReference>
<evidence type="ECO:0008006" key="3">
    <source>
        <dbReference type="Google" id="ProtNLM"/>
    </source>
</evidence>
<evidence type="ECO:0000313" key="1">
    <source>
        <dbReference type="EMBL" id="WOX58113.1"/>
    </source>
</evidence>
<protein>
    <recommendedName>
        <fullName evidence="3">RNase III domain-containing protein</fullName>
    </recommendedName>
</protein>
<dbReference type="GeneID" id="85731964"/>